<protein>
    <submittedName>
        <fullName evidence="1">Uncharacterized protein</fullName>
    </submittedName>
</protein>
<organism evidence="1 2">
    <name type="scientific">Dovyalis caffra</name>
    <dbReference type="NCBI Taxonomy" id="77055"/>
    <lineage>
        <taxon>Eukaryota</taxon>
        <taxon>Viridiplantae</taxon>
        <taxon>Streptophyta</taxon>
        <taxon>Embryophyta</taxon>
        <taxon>Tracheophyta</taxon>
        <taxon>Spermatophyta</taxon>
        <taxon>Magnoliopsida</taxon>
        <taxon>eudicotyledons</taxon>
        <taxon>Gunneridae</taxon>
        <taxon>Pentapetalae</taxon>
        <taxon>rosids</taxon>
        <taxon>fabids</taxon>
        <taxon>Malpighiales</taxon>
        <taxon>Salicaceae</taxon>
        <taxon>Flacourtieae</taxon>
        <taxon>Dovyalis</taxon>
    </lineage>
</organism>
<accession>A0AAV1SLG5</accession>
<comment type="caution">
    <text evidence="1">The sequence shown here is derived from an EMBL/GenBank/DDBJ whole genome shotgun (WGS) entry which is preliminary data.</text>
</comment>
<dbReference type="Proteomes" id="UP001314170">
    <property type="component" value="Unassembled WGS sequence"/>
</dbReference>
<reference evidence="1 2" key="1">
    <citation type="submission" date="2024-01" db="EMBL/GenBank/DDBJ databases">
        <authorList>
            <person name="Waweru B."/>
        </authorList>
    </citation>
    <scope>NUCLEOTIDE SEQUENCE [LARGE SCALE GENOMIC DNA]</scope>
</reference>
<dbReference type="EMBL" id="CAWUPB010001194">
    <property type="protein sequence ID" value="CAK7354152.1"/>
    <property type="molecule type" value="Genomic_DNA"/>
</dbReference>
<gene>
    <name evidence="1" type="ORF">DCAF_LOCUS25092</name>
</gene>
<dbReference type="AlphaFoldDB" id="A0AAV1SLG5"/>
<proteinExistence type="predicted"/>
<sequence>MLNRGSYKLHKPTKKTSMILVIAMIKKQKGDRNLEWPSMTAFKSLPLSISSTPTSQICYNFGVLWIPSEIDHSFLSATKPPIFGSSKQKNPADILKTSKSGKMKTSVMHSKLLISMLKAVRQYRDFNSAMFSIDHLKILLKYNSSNCENLDMAFSSNMETINLLPLPLDISSAISAPSKSYNLILVHSIFPNKIDRIVLQRFYEVLS</sequence>
<evidence type="ECO:0000313" key="1">
    <source>
        <dbReference type="EMBL" id="CAK7354152.1"/>
    </source>
</evidence>
<name>A0AAV1SLG5_9ROSI</name>
<evidence type="ECO:0000313" key="2">
    <source>
        <dbReference type="Proteomes" id="UP001314170"/>
    </source>
</evidence>
<keyword evidence="2" id="KW-1185">Reference proteome</keyword>